<evidence type="ECO:0000313" key="2">
    <source>
        <dbReference type="EMBL" id="SKB73609.1"/>
    </source>
</evidence>
<accession>A0A1T5DPG3</accession>
<keyword evidence="2" id="KW-0489">Methyltransferase</keyword>
<dbReference type="InterPro" id="IPR029063">
    <property type="entry name" value="SAM-dependent_MTases_sf"/>
</dbReference>
<keyword evidence="3" id="KW-1185">Reference proteome</keyword>
<evidence type="ECO:0000313" key="3">
    <source>
        <dbReference type="Proteomes" id="UP000189818"/>
    </source>
</evidence>
<organism evidence="2 3">
    <name type="scientific">Rhizorhabdus histidinilytica</name>
    <dbReference type="NCBI Taxonomy" id="439228"/>
    <lineage>
        <taxon>Bacteria</taxon>
        <taxon>Pseudomonadati</taxon>
        <taxon>Pseudomonadota</taxon>
        <taxon>Alphaproteobacteria</taxon>
        <taxon>Sphingomonadales</taxon>
        <taxon>Sphingomonadaceae</taxon>
        <taxon>Rhizorhabdus</taxon>
    </lineage>
</organism>
<dbReference type="Pfam" id="PF08241">
    <property type="entry name" value="Methyltransf_11"/>
    <property type="match status" value="1"/>
</dbReference>
<dbReference type="EMBL" id="FUYM01000005">
    <property type="protein sequence ID" value="SKB73609.1"/>
    <property type="molecule type" value="Genomic_DNA"/>
</dbReference>
<evidence type="ECO:0000259" key="1">
    <source>
        <dbReference type="Pfam" id="PF08241"/>
    </source>
</evidence>
<gene>
    <name evidence="2" type="ORF">SAMN06295920_105349</name>
</gene>
<keyword evidence="2" id="KW-0808">Transferase</keyword>
<name>A0A1T5DPG3_9SPHN</name>
<dbReference type="SUPFAM" id="SSF53335">
    <property type="entry name" value="S-adenosyl-L-methionine-dependent methyltransferases"/>
    <property type="match status" value="1"/>
</dbReference>
<dbReference type="CDD" id="cd02440">
    <property type="entry name" value="AdoMet_MTases"/>
    <property type="match status" value="1"/>
</dbReference>
<dbReference type="OrthoDB" id="161159at2"/>
<reference evidence="3" key="1">
    <citation type="submission" date="2017-02" db="EMBL/GenBank/DDBJ databases">
        <authorList>
            <person name="Varghese N."/>
            <person name="Submissions S."/>
        </authorList>
    </citation>
    <scope>NUCLEOTIDE SEQUENCE [LARGE SCALE GENOMIC DNA]</scope>
    <source>
        <strain evidence="3">UM2</strain>
    </source>
</reference>
<dbReference type="RefSeq" id="WP_079648701.1">
    <property type="nucleotide sequence ID" value="NZ_FUYM01000005.1"/>
</dbReference>
<dbReference type="Proteomes" id="UP000189818">
    <property type="component" value="Unassembled WGS sequence"/>
</dbReference>
<dbReference type="Gene3D" id="3.40.50.150">
    <property type="entry name" value="Vaccinia Virus protein VP39"/>
    <property type="match status" value="1"/>
</dbReference>
<dbReference type="GO" id="GO:0008757">
    <property type="term" value="F:S-adenosylmethionine-dependent methyltransferase activity"/>
    <property type="evidence" value="ECO:0007669"/>
    <property type="project" value="InterPro"/>
</dbReference>
<sequence length="234" mass="26686">MGGLTDWTYKRFWAHVEHPYRRLRRRLLELAGPGLTILDAGCGHTAPNLQELRDSGATLIGVDLVHLEPQPGMELIEADLGRIPLPDASVDLIYSRSVMEHVVDPDAVYGEAARLLKQGGRWIFLTANRWDYVSIVSRLTPNRFHAGIVRRFEGRDEIDVFPTAYRTNDRSQIAHYAAAHGFRIDAFERHGQYPAMFYRVGPLFLLATFFEKAVIKLPFLAGLRGWLYVELVKR</sequence>
<dbReference type="InterPro" id="IPR013216">
    <property type="entry name" value="Methyltransf_11"/>
</dbReference>
<dbReference type="GO" id="GO:0032259">
    <property type="term" value="P:methylation"/>
    <property type="evidence" value="ECO:0007669"/>
    <property type="project" value="UniProtKB-KW"/>
</dbReference>
<dbReference type="PANTHER" id="PTHR43591">
    <property type="entry name" value="METHYLTRANSFERASE"/>
    <property type="match status" value="1"/>
</dbReference>
<proteinExistence type="predicted"/>
<dbReference type="AlphaFoldDB" id="A0A1T5DPG3"/>
<dbReference type="STRING" id="439228.SAMN06295920_105349"/>
<feature type="domain" description="Methyltransferase type 11" evidence="1">
    <location>
        <begin position="38"/>
        <end position="124"/>
    </location>
</feature>
<protein>
    <submittedName>
        <fullName evidence="2">Methyltransferase domain-containing protein</fullName>
    </submittedName>
</protein>